<evidence type="ECO:0000256" key="8">
    <source>
        <dbReference type="ARBA" id="ARBA00023235"/>
    </source>
</evidence>
<comment type="cofactor">
    <cofactor evidence="2">
        <name>Mg(2+)</name>
        <dbReference type="ChEBI" id="CHEBI:18420"/>
    </cofactor>
</comment>
<feature type="compositionally biased region" description="Basic and acidic residues" evidence="10">
    <location>
        <begin position="17"/>
        <end position="30"/>
    </location>
</feature>
<dbReference type="GO" id="GO:0000712">
    <property type="term" value="P:resolution of meiotic recombination intermediates"/>
    <property type="evidence" value="ECO:0007669"/>
    <property type="project" value="TreeGrafter"/>
</dbReference>
<evidence type="ECO:0000256" key="4">
    <source>
        <dbReference type="ARBA" id="ARBA00022741"/>
    </source>
</evidence>
<name>A0A915DLI9_9BILA</name>
<dbReference type="GO" id="GO:0000819">
    <property type="term" value="P:sister chromatid segregation"/>
    <property type="evidence" value="ECO:0007669"/>
    <property type="project" value="TreeGrafter"/>
</dbReference>
<evidence type="ECO:0000256" key="2">
    <source>
        <dbReference type="ARBA" id="ARBA00001946"/>
    </source>
</evidence>
<protein>
    <recommendedName>
        <fullName evidence="9">DNA topoisomerase 2</fullName>
        <ecNumber evidence="9">5.6.2.2</ecNumber>
    </recommendedName>
</protein>
<feature type="region of interest" description="Disordered" evidence="10">
    <location>
        <begin position="1"/>
        <end position="30"/>
    </location>
</feature>
<dbReference type="CDD" id="cd03481">
    <property type="entry name" value="TopoIIA_Trans_ScTopoIIA"/>
    <property type="match status" value="1"/>
</dbReference>
<dbReference type="GO" id="GO:0006265">
    <property type="term" value="P:DNA topological change"/>
    <property type="evidence" value="ECO:0007669"/>
    <property type="project" value="UniProtKB-UniRule"/>
</dbReference>
<dbReference type="SMART" id="SM00433">
    <property type="entry name" value="TOP2c"/>
    <property type="match status" value="1"/>
</dbReference>
<dbReference type="InterPro" id="IPR013506">
    <property type="entry name" value="Topo_IIA_bsu_dom2"/>
</dbReference>
<dbReference type="InterPro" id="IPR013760">
    <property type="entry name" value="Topo_IIA-like_dom_sf"/>
</dbReference>
<dbReference type="Gene3D" id="3.40.50.670">
    <property type="match status" value="1"/>
</dbReference>
<dbReference type="SUPFAM" id="SSF55874">
    <property type="entry name" value="ATPase domain of HSP90 chaperone/DNA topoisomerase II/histidine kinase"/>
    <property type="match status" value="1"/>
</dbReference>
<dbReference type="InterPro" id="IPR050634">
    <property type="entry name" value="DNA_Topoisomerase_II"/>
</dbReference>
<keyword evidence="8 9" id="KW-0413">Isomerase</keyword>
<dbReference type="SUPFAM" id="SSF54211">
    <property type="entry name" value="Ribosomal protein S5 domain 2-like"/>
    <property type="match status" value="1"/>
</dbReference>
<evidence type="ECO:0000313" key="12">
    <source>
        <dbReference type="Proteomes" id="UP000887574"/>
    </source>
</evidence>
<dbReference type="InterPro" id="IPR014721">
    <property type="entry name" value="Ribsml_uS5_D2-typ_fold_subgr"/>
</dbReference>
<dbReference type="InterPro" id="IPR001241">
    <property type="entry name" value="Topo_IIA"/>
</dbReference>
<keyword evidence="5 9" id="KW-0067">ATP-binding</keyword>
<dbReference type="SUPFAM" id="SSF56719">
    <property type="entry name" value="Type II DNA topoisomerase"/>
    <property type="match status" value="1"/>
</dbReference>
<evidence type="ECO:0000256" key="7">
    <source>
        <dbReference type="ARBA" id="ARBA00023125"/>
    </source>
</evidence>
<keyword evidence="4 9" id="KW-0547">Nucleotide-binding</keyword>
<dbReference type="Proteomes" id="UP000887574">
    <property type="component" value="Unplaced"/>
</dbReference>
<evidence type="ECO:0000256" key="1">
    <source>
        <dbReference type="ARBA" id="ARBA00000185"/>
    </source>
</evidence>
<keyword evidence="12" id="KW-1185">Reference proteome</keyword>
<proteinExistence type="inferred from homology"/>
<dbReference type="PRINTS" id="PR00418">
    <property type="entry name" value="TPI2FAMILY"/>
</dbReference>
<dbReference type="GO" id="GO:0005524">
    <property type="term" value="F:ATP binding"/>
    <property type="evidence" value="ECO:0007669"/>
    <property type="project" value="UniProtKB-UniRule"/>
</dbReference>
<evidence type="ECO:0000313" key="13">
    <source>
        <dbReference type="WBParaSite" id="jg21339"/>
    </source>
</evidence>
<evidence type="ECO:0000256" key="10">
    <source>
        <dbReference type="SAM" id="MobiDB-lite"/>
    </source>
</evidence>
<evidence type="ECO:0000256" key="5">
    <source>
        <dbReference type="ARBA" id="ARBA00022840"/>
    </source>
</evidence>
<evidence type="ECO:0000256" key="9">
    <source>
        <dbReference type="RuleBase" id="RU362094"/>
    </source>
</evidence>
<comment type="similarity">
    <text evidence="3 9">Belongs to the type II topoisomerase family.</text>
</comment>
<accession>A0A915DLI9</accession>
<dbReference type="PANTHER" id="PTHR10169">
    <property type="entry name" value="DNA TOPOISOMERASE/GYRASE"/>
    <property type="match status" value="1"/>
</dbReference>
<evidence type="ECO:0000256" key="6">
    <source>
        <dbReference type="ARBA" id="ARBA00023029"/>
    </source>
</evidence>
<dbReference type="InterPro" id="IPR036890">
    <property type="entry name" value="HATPase_C_sf"/>
</dbReference>
<sequence>MAMELNCATSSAPTDLGEQHDQARRADHEDAAKDDFTKITFQPDLKRFGMQELEDDIISLMCRRAFDIAGTSRFKAYVDRYIKDVTDDSGEPLKVAFEQVNNRWEIAMAVSDRGFQQISFVNSIATAKGGRHVDYVAEQIVAQLIETVKKKIESHVGVCQCADRESTFDSQTKETMTLQAKSFGSVCKCFGEVCKERLTSLELLSQSCPGSALNKPSNWTRNVVLRRVPRSREFQSLKMPNDAGSKSSHLCTLILTEGDSAKSLAVGWSWCSHKQIMENVEINAMLKIIGLQYK</sequence>
<dbReference type="Pfam" id="PF00204">
    <property type="entry name" value="DNA_gyraseB"/>
    <property type="match status" value="1"/>
</dbReference>
<organism evidence="12 13">
    <name type="scientific">Ditylenchus dipsaci</name>
    <dbReference type="NCBI Taxonomy" id="166011"/>
    <lineage>
        <taxon>Eukaryota</taxon>
        <taxon>Metazoa</taxon>
        <taxon>Ecdysozoa</taxon>
        <taxon>Nematoda</taxon>
        <taxon>Chromadorea</taxon>
        <taxon>Rhabditida</taxon>
        <taxon>Tylenchina</taxon>
        <taxon>Tylenchomorpha</taxon>
        <taxon>Sphaerularioidea</taxon>
        <taxon>Anguinidae</taxon>
        <taxon>Anguininae</taxon>
        <taxon>Ditylenchus</taxon>
    </lineage>
</organism>
<dbReference type="PANTHER" id="PTHR10169:SF38">
    <property type="entry name" value="DNA TOPOISOMERASE 2"/>
    <property type="match status" value="1"/>
</dbReference>
<comment type="catalytic activity">
    <reaction evidence="1 9">
        <text>ATP-dependent breakage, passage and rejoining of double-stranded DNA.</text>
        <dbReference type="EC" id="5.6.2.2"/>
    </reaction>
</comment>
<comment type="subunit">
    <text evidence="9">Homodimer.</text>
</comment>
<reference evidence="13" key="1">
    <citation type="submission" date="2022-11" db="UniProtKB">
        <authorList>
            <consortium name="WormBaseParasite"/>
        </authorList>
    </citation>
    <scope>IDENTIFICATION</scope>
</reference>
<dbReference type="EC" id="5.6.2.2" evidence="9"/>
<dbReference type="Gene3D" id="3.30.565.10">
    <property type="entry name" value="Histidine kinase-like ATPase, C-terminal domain"/>
    <property type="match status" value="1"/>
</dbReference>
<dbReference type="InterPro" id="IPR020568">
    <property type="entry name" value="Ribosomal_Su5_D2-typ_SF"/>
</dbReference>
<dbReference type="GO" id="GO:0003918">
    <property type="term" value="F:DNA topoisomerase type II (double strand cut, ATP-hydrolyzing) activity"/>
    <property type="evidence" value="ECO:0007669"/>
    <property type="project" value="UniProtKB-UniRule"/>
</dbReference>
<dbReference type="PROSITE" id="PS00177">
    <property type="entry name" value="TOPOISOMERASE_II"/>
    <property type="match status" value="1"/>
</dbReference>
<keyword evidence="7 9" id="KW-0238">DNA-binding</keyword>
<dbReference type="GO" id="GO:0005634">
    <property type="term" value="C:nucleus"/>
    <property type="evidence" value="ECO:0007669"/>
    <property type="project" value="TreeGrafter"/>
</dbReference>
<keyword evidence="6 9" id="KW-0799">Topoisomerase</keyword>
<dbReference type="WBParaSite" id="jg21339">
    <property type="protein sequence ID" value="jg21339"/>
    <property type="gene ID" value="jg21339"/>
</dbReference>
<dbReference type="InterPro" id="IPR018522">
    <property type="entry name" value="TopoIIA_CS"/>
</dbReference>
<dbReference type="AlphaFoldDB" id="A0A915DLI9"/>
<feature type="domain" description="DNA topoisomerase type IIA subunit B" evidence="11">
    <location>
        <begin position="74"/>
        <end position="182"/>
    </location>
</feature>
<dbReference type="Gene3D" id="3.30.230.10">
    <property type="match status" value="1"/>
</dbReference>
<evidence type="ECO:0000259" key="11">
    <source>
        <dbReference type="Pfam" id="PF00204"/>
    </source>
</evidence>
<comment type="function">
    <text evidence="9">Control of topological states of DNA by transient breakage and subsequent rejoining of DNA strands. Topoisomerase II makes double-strand breaks.</text>
</comment>
<evidence type="ECO:0000256" key="3">
    <source>
        <dbReference type="ARBA" id="ARBA00011080"/>
    </source>
</evidence>
<dbReference type="GO" id="GO:0003677">
    <property type="term" value="F:DNA binding"/>
    <property type="evidence" value="ECO:0007669"/>
    <property type="project" value="UniProtKB-UniRule"/>
</dbReference>
<dbReference type="InterPro" id="IPR013759">
    <property type="entry name" value="Topo_IIA_B_C"/>
</dbReference>